<dbReference type="AlphaFoldDB" id="A0A2N5TSB8"/>
<accession>A0A2N5TSB8</accession>
<evidence type="ECO:0000256" key="1">
    <source>
        <dbReference type="SAM" id="MobiDB-lite"/>
    </source>
</evidence>
<dbReference type="Proteomes" id="UP000235388">
    <property type="component" value="Unassembled WGS sequence"/>
</dbReference>
<evidence type="ECO:0000313" key="3">
    <source>
        <dbReference type="Proteomes" id="UP000235388"/>
    </source>
</evidence>
<comment type="caution">
    <text evidence="2">The sequence shown here is derived from an EMBL/GenBank/DDBJ whole genome shotgun (WGS) entry which is preliminary data.</text>
</comment>
<feature type="region of interest" description="Disordered" evidence="1">
    <location>
        <begin position="1"/>
        <end position="121"/>
    </location>
</feature>
<feature type="compositionally biased region" description="Low complexity" evidence="1">
    <location>
        <begin position="17"/>
        <end position="28"/>
    </location>
</feature>
<sequence>MAVILVSSVSLTGGQTGPQATTATNPNASTIQLTPKKEPLPVKATPQQATSGNSASPNKGTPLDSKGKRKAVTEEETSDKGSKLLSSKGMPHIEPSERGSSPVASLQPVAPKPRGRPCKTD</sequence>
<gene>
    <name evidence="2" type="ORF">PCANC_25617</name>
</gene>
<organism evidence="2 3">
    <name type="scientific">Puccinia coronata f. sp. avenae</name>
    <dbReference type="NCBI Taxonomy" id="200324"/>
    <lineage>
        <taxon>Eukaryota</taxon>
        <taxon>Fungi</taxon>
        <taxon>Dikarya</taxon>
        <taxon>Basidiomycota</taxon>
        <taxon>Pucciniomycotina</taxon>
        <taxon>Pucciniomycetes</taxon>
        <taxon>Pucciniales</taxon>
        <taxon>Pucciniaceae</taxon>
        <taxon>Puccinia</taxon>
    </lineage>
</organism>
<evidence type="ECO:0000313" key="2">
    <source>
        <dbReference type="EMBL" id="PLW28390.1"/>
    </source>
</evidence>
<proteinExistence type="predicted"/>
<keyword evidence="3" id="KW-1185">Reference proteome</keyword>
<name>A0A2N5TSB8_9BASI</name>
<dbReference type="EMBL" id="PGCJ01000446">
    <property type="protein sequence ID" value="PLW28390.1"/>
    <property type="molecule type" value="Genomic_DNA"/>
</dbReference>
<protein>
    <submittedName>
        <fullName evidence="2">Uncharacterized protein</fullName>
    </submittedName>
</protein>
<feature type="compositionally biased region" description="Polar residues" evidence="1">
    <location>
        <begin position="45"/>
        <end position="59"/>
    </location>
</feature>
<reference evidence="2 3" key="1">
    <citation type="submission" date="2017-11" db="EMBL/GenBank/DDBJ databases">
        <title>De novo assembly and phasing of dikaryotic genomes from two isolates of Puccinia coronata f. sp. avenae, the causal agent of oat crown rust.</title>
        <authorList>
            <person name="Miller M.E."/>
            <person name="Zhang Y."/>
            <person name="Omidvar V."/>
            <person name="Sperschneider J."/>
            <person name="Schwessinger B."/>
            <person name="Raley C."/>
            <person name="Palmer J.M."/>
            <person name="Garnica D."/>
            <person name="Upadhyaya N."/>
            <person name="Rathjen J."/>
            <person name="Taylor J.M."/>
            <person name="Park R.F."/>
            <person name="Dodds P.N."/>
            <person name="Hirsch C.D."/>
            <person name="Kianian S.F."/>
            <person name="Figueroa M."/>
        </authorList>
    </citation>
    <scope>NUCLEOTIDE SEQUENCE [LARGE SCALE GENOMIC DNA]</scope>
    <source>
        <strain evidence="2">12NC29</strain>
    </source>
</reference>